<dbReference type="EMBL" id="KZ678134">
    <property type="protein sequence ID" value="PSN68373.1"/>
    <property type="molecule type" value="Genomic_DNA"/>
</dbReference>
<dbReference type="Proteomes" id="UP000240883">
    <property type="component" value="Unassembled WGS sequence"/>
</dbReference>
<sequence>MHFTMFRFSCENNYYNLAGLNKAETNRYNFATDGHVSLKPENEEDVYLVPPFKFGATQPQEFTFRGTQNFRLAPFFSKAFGARPSHPFPTIPIVGSKRKADASEQDPSGRDKMYKTPVGRYILGAGTDSLVESDPNTNANSNLQPRRPRAYARGASRLRQVWREAKKSARLICASVFLPAGGEVERRTGVAFVEGEVMVVDRPVDGE</sequence>
<dbReference type="AlphaFoldDB" id="A0A2T2NSI9"/>
<feature type="region of interest" description="Disordered" evidence="1">
    <location>
        <begin position="91"/>
        <end position="114"/>
    </location>
</feature>
<organism evidence="2 3">
    <name type="scientific">Corynespora cassiicola Philippines</name>
    <dbReference type="NCBI Taxonomy" id="1448308"/>
    <lineage>
        <taxon>Eukaryota</taxon>
        <taxon>Fungi</taxon>
        <taxon>Dikarya</taxon>
        <taxon>Ascomycota</taxon>
        <taxon>Pezizomycotina</taxon>
        <taxon>Dothideomycetes</taxon>
        <taxon>Pleosporomycetidae</taxon>
        <taxon>Pleosporales</taxon>
        <taxon>Corynesporascaceae</taxon>
        <taxon>Corynespora</taxon>
    </lineage>
</organism>
<feature type="compositionally biased region" description="Polar residues" evidence="1">
    <location>
        <begin position="134"/>
        <end position="144"/>
    </location>
</feature>
<evidence type="ECO:0000256" key="1">
    <source>
        <dbReference type="SAM" id="MobiDB-lite"/>
    </source>
</evidence>
<evidence type="ECO:0000313" key="2">
    <source>
        <dbReference type="EMBL" id="PSN68373.1"/>
    </source>
</evidence>
<dbReference type="OrthoDB" id="10641779at2759"/>
<keyword evidence="3" id="KW-1185">Reference proteome</keyword>
<gene>
    <name evidence="2" type="ORF">BS50DRAFT_666051</name>
</gene>
<proteinExistence type="predicted"/>
<accession>A0A2T2NSI9</accession>
<name>A0A2T2NSI9_CORCC</name>
<feature type="compositionally biased region" description="Basic and acidic residues" evidence="1">
    <location>
        <begin position="98"/>
        <end position="114"/>
    </location>
</feature>
<protein>
    <submittedName>
        <fullName evidence="2">Uncharacterized protein</fullName>
    </submittedName>
</protein>
<evidence type="ECO:0000313" key="3">
    <source>
        <dbReference type="Proteomes" id="UP000240883"/>
    </source>
</evidence>
<reference evidence="2 3" key="1">
    <citation type="journal article" date="2018" name="Front. Microbiol.">
        <title>Genome-Wide Analysis of Corynespora cassiicola Leaf Fall Disease Putative Effectors.</title>
        <authorList>
            <person name="Lopez D."/>
            <person name="Ribeiro S."/>
            <person name="Label P."/>
            <person name="Fumanal B."/>
            <person name="Venisse J.S."/>
            <person name="Kohler A."/>
            <person name="de Oliveira R.R."/>
            <person name="Labutti K."/>
            <person name="Lipzen A."/>
            <person name="Lail K."/>
            <person name="Bauer D."/>
            <person name="Ohm R.A."/>
            <person name="Barry K.W."/>
            <person name="Spatafora J."/>
            <person name="Grigoriev I.V."/>
            <person name="Martin F.M."/>
            <person name="Pujade-Renaud V."/>
        </authorList>
    </citation>
    <scope>NUCLEOTIDE SEQUENCE [LARGE SCALE GENOMIC DNA]</scope>
    <source>
        <strain evidence="2 3">Philippines</strain>
    </source>
</reference>
<feature type="region of interest" description="Disordered" evidence="1">
    <location>
        <begin position="129"/>
        <end position="148"/>
    </location>
</feature>